<feature type="domain" description="Complex 1 LYR protein" evidence="2">
    <location>
        <begin position="71"/>
        <end position="101"/>
    </location>
</feature>
<organism evidence="3 4">
    <name type="scientific">Molorchus minor</name>
    <dbReference type="NCBI Taxonomy" id="1323400"/>
    <lineage>
        <taxon>Eukaryota</taxon>
        <taxon>Metazoa</taxon>
        <taxon>Ecdysozoa</taxon>
        <taxon>Arthropoda</taxon>
        <taxon>Hexapoda</taxon>
        <taxon>Insecta</taxon>
        <taxon>Pterygota</taxon>
        <taxon>Neoptera</taxon>
        <taxon>Endopterygota</taxon>
        <taxon>Coleoptera</taxon>
        <taxon>Polyphaga</taxon>
        <taxon>Cucujiformia</taxon>
        <taxon>Chrysomeloidea</taxon>
        <taxon>Cerambycidae</taxon>
        <taxon>Lamiinae</taxon>
        <taxon>Monochamini</taxon>
        <taxon>Molorchus</taxon>
    </lineage>
</organism>
<dbReference type="Pfam" id="PF05347">
    <property type="entry name" value="Complex1_LYR"/>
    <property type="match status" value="1"/>
</dbReference>
<comment type="similarity">
    <text evidence="1">Belongs to the complex I LYR family.</text>
</comment>
<dbReference type="CDD" id="cd20265">
    <property type="entry name" value="Complex1_LYR_ETFRF1_LYRM5"/>
    <property type="match status" value="1"/>
</dbReference>
<dbReference type="EMBL" id="JAPWTJ010000039">
    <property type="protein sequence ID" value="KAJ8984358.1"/>
    <property type="molecule type" value="Genomic_DNA"/>
</dbReference>
<dbReference type="InterPro" id="IPR052000">
    <property type="entry name" value="ETFRF1"/>
</dbReference>
<dbReference type="InterPro" id="IPR045296">
    <property type="entry name" value="Complex1_LYR_ETFRF1_LYRM5"/>
</dbReference>
<evidence type="ECO:0000256" key="1">
    <source>
        <dbReference type="ARBA" id="ARBA00009508"/>
    </source>
</evidence>
<reference evidence="3" key="1">
    <citation type="journal article" date="2023" name="Insect Mol. Biol.">
        <title>Genome sequencing provides insights into the evolution of gene families encoding plant cell wall-degrading enzymes in longhorned beetles.</title>
        <authorList>
            <person name="Shin N.R."/>
            <person name="Okamura Y."/>
            <person name="Kirsch R."/>
            <person name="Pauchet Y."/>
        </authorList>
    </citation>
    <scope>NUCLEOTIDE SEQUENCE</scope>
    <source>
        <strain evidence="3">MMC_N1</strain>
    </source>
</reference>
<evidence type="ECO:0000313" key="4">
    <source>
        <dbReference type="Proteomes" id="UP001162164"/>
    </source>
</evidence>
<dbReference type="InterPro" id="IPR008011">
    <property type="entry name" value="Complex1_LYR_dom"/>
</dbReference>
<gene>
    <name evidence="3" type="ORF">NQ317_003505</name>
</gene>
<accession>A0ABQ9K1U3</accession>
<dbReference type="Proteomes" id="UP001162164">
    <property type="component" value="Unassembled WGS sequence"/>
</dbReference>
<proteinExistence type="inferred from homology"/>
<evidence type="ECO:0000259" key="2">
    <source>
        <dbReference type="Pfam" id="PF05347"/>
    </source>
</evidence>
<name>A0ABQ9K1U3_9CUCU</name>
<keyword evidence="4" id="KW-1185">Reference proteome</keyword>
<protein>
    <recommendedName>
        <fullName evidence="2">Complex 1 LYR protein domain-containing protein</fullName>
    </recommendedName>
</protein>
<sequence>MTINIPGESGNLKIVLKIIRSTLFSLFNSELLLLMTSAPSYSGPQHSTESTCHKGVGCYIWARTGPKAMIFFRQRLHTAFLKNKNENDPQKIEKLISHGQYVAKEIETLYMLKKIQNSEEKILHGAAKYITDFESIINIPIMFYYFRGRSLSVCHCAIGLRGDANISDQCLSSVPLALYPKTALPIGSEVPILS</sequence>
<comment type="caution">
    <text evidence="3">The sequence shown here is derived from an EMBL/GenBank/DDBJ whole genome shotgun (WGS) entry which is preliminary data.</text>
</comment>
<evidence type="ECO:0000313" key="3">
    <source>
        <dbReference type="EMBL" id="KAJ8984358.1"/>
    </source>
</evidence>
<dbReference type="PANTHER" id="PTHR21024">
    <property type="entry name" value="GROWTH HORMONE-INDUCIBLE SOLUBLE PROTEIN-RELATED"/>
    <property type="match status" value="1"/>
</dbReference>
<dbReference type="PANTHER" id="PTHR21024:SF0">
    <property type="entry name" value="ELECTRON TRANSFER FLAVOPROTEIN REGULATORY FACTOR 1"/>
    <property type="match status" value="1"/>
</dbReference>